<reference evidence="3" key="1">
    <citation type="journal article" date="2019" name="Int. J. Syst. Evol. Microbiol.">
        <title>The Global Catalogue of Microorganisms (GCM) 10K type strain sequencing project: providing services to taxonomists for standard genome sequencing and annotation.</title>
        <authorList>
            <consortium name="The Broad Institute Genomics Platform"/>
            <consortium name="The Broad Institute Genome Sequencing Center for Infectious Disease"/>
            <person name="Wu L."/>
            <person name="Ma J."/>
        </authorList>
    </citation>
    <scope>NUCLEOTIDE SEQUENCE [LARGE SCALE GENOMIC DNA]</scope>
    <source>
        <strain evidence="3">KACC 11904</strain>
    </source>
</reference>
<name>A0ABW0K867_9BACL</name>
<dbReference type="RefSeq" id="WP_270880891.1">
    <property type="nucleotide sequence ID" value="NZ_JBHSMJ010000019.1"/>
</dbReference>
<accession>A0ABW0K867</accession>
<keyword evidence="1" id="KW-0812">Transmembrane</keyword>
<keyword evidence="1" id="KW-0472">Membrane</keyword>
<keyword evidence="1" id="KW-0813">Transport</keyword>
<evidence type="ECO:0000256" key="1">
    <source>
        <dbReference type="RuleBase" id="RU003943"/>
    </source>
</evidence>
<comment type="caution">
    <text evidence="2">The sequence shown here is derived from an EMBL/GenBank/DDBJ whole genome shotgun (WGS) entry which is preliminary data.</text>
</comment>
<protein>
    <submittedName>
        <fullName evidence="2">Metal ABC transporter permease</fullName>
    </submittedName>
</protein>
<evidence type="ECO:0000313" key="3">
    <source>
        <dbReference type="Proteomes" id="UP001596044"/>
    </source>
</evidence>
<comment type="similarity">
    <text evidence="1">Belongs to the ABC-3 integral membrane protein family.</text>
</comment>
<dbReference type="EMBL" id="JBHSMJ010000019">
    <property type="protein sequence ID" value="MFC5449465.1"/>
    <property type="molecule type" value="Genomic_DNA"/>
</dbReference>
<dbReference type="Pfam" id="PF00950">
    <property type="entry name" value="ABC-3"/>
    <property type="match status" value="1"/>
</dbReference>
<proteinExistence type="inferred from homology"/>
<dbReference type="Proteomes" id="UP001596044">
    <property type="component" value="Unassembled WGS sequence"/>
</dbReference>
<organism evidence="2 3">
    <name type="scientific">Paenibacillus aestuarii</name>
    <dbReference type="NCBI Taxonomy" id="516965"/>
    <lineage>
        <taxon>Bacteria</taxon>
        <taxon>Bacillati</taxon>
        <taxon>Bacillota</taxon>
        <taxon>Bacilli</taxon>
        <taxon>Bacillales</taxon>
        <taxon>Paenibacillaceae</taxon>
        <taxon>Paenibacillus</taxon>
    </lineage>
</organism>
<sequence>MLAIAVAEAVQIVGALLVFTLMTTPALAALLDTLRIQNASILIGHCCS</sequence>
<comment type="subcellular location">
    <subcellularLocation>
        <location evidence="1">Cell membrane</location>
        <topology evidence="1">Multi-pass membrane protein</topology>
    </subcellularLocation>
</comment>
<evidence type="ECO:0000313" key="2">
    <source>
        <dbReference type="EMBL" id="MFC5449465.1"/>
    </source>
</evidence>
<dbReference type="InterPro" id="IPR001626">
    <property type="entry name" value="ABC_TroCD"/>
</dbReference>
<keyword evidence="3" id="KW-1185">Reference proteome</keyword>
<gene>
    <name evidence="2" type="ORF">ACFPOG_14445</name>
</gene>